<feature type="domain" description="Proliferating cell nuclear antigen PCNA C-terminal" evidence="1">
    <location>
        <begin position="233"/>
        <end position="276"/>
    </location>
</feature>
<dbReference type="PANTHER" id="PTHR11352:SF0">
    <property type="entry name" value="PROLIFERATING CELL NUCLEAR ANTIGEN"/>
    <property type="match status" value="1"/>
</dbReference>
<dbReference type="GO" id="GO:0030337">
    <property type="term" value="F:DNA polymerase processivity factor activity"/>
    <property type="evidence" value="ECO:0007669"/>
    <property type="project" value="InterPro"/>
</dbReference>
<evidence type="ECO:0000313" key="2">
    <source>
        <dbReference type="EMBL" id="RIB26393.1"/>
    </source>
</evidence>
<dbReference type="Pfam" id="PF02747">
    <property type="entry name" value="PCNA_C"/>
    <property type="match status" value="1"/>
</dbReference>
<evidence type="ECO:0000259" key="1">
    <source>
        <dbReference type="Pfam" id="PF02747"/>
    </source>
</evidence>
<dbReference type="GO" id="GO:0006272">
    <property type="term" value="P:leading strand elongation"/>
    <property type="evidence" value="ECO:0007669"/>
    <property type="project" value="TreeGrafter"/>
</dbReference>
<sequence length="279" mass="32522">MQRPSVQSRFHNSSLPERVCSLCGRDYYHRCCASCKRTADEYRCRYHCALAYPSTYSVNGKVATWDKCAFHANSDDEMTMERHLKVCMGTISENLTIMFLKTGLHQSKAYATVTVPELIELDGHRCENCRRIHDPNEQCAKKKQPTCYNCNRILARVNVNDGLTLEVDECKLDILSVHFESMNSSRKSTYELKLLDINQEQLQIFEVEYPVIIRMATNDFRVMCQDLTVTGDQYLSDFSKAYVLSEHDRIYLKEDMPILLEYEIRSSYMRHYLAPKVKE</sequence>
<gene>
    <name evidence="2" type="ORF">C2G38_2267758</name>
</gene>
<dbReference type="GO" id="GO:0003677">
    <property type="term" value="F:DNA binding"/>
    <property type="evidence" value="ECO:0007669"/>
    <property type="project" value="InterPro"/>
</dbReference>
<dbReference type="EMBL" id="QKWP01000137">
    <property type="protein sequence ID" value="RIB26393.1"/>
    <property type="molecule type" value="Genomic_DNA"/>
</dbReference>
<dbReference type="Proteomes" id="UP000266673">
    <property type="component" value="Unassembled WGS sequence"/>
</dbReference>
<accession>A0A397W290</accession>
<reference evidence="2 3" key="1">
    <citation type="submission" date="2018-06" db="EMBL/GenBank/DDBJ databases">
        <title>Comparative genomics reveals the genomic features of Rhizophagus irregularis, R. cerebriforme, R. diaphanum and Gigaspora rosea, and their symbiotic lifestyle signature.</title>
        <authorList>
            <person name="Morin E."/>
            <person name="San Clemente H."/>
            <person name="Chen E.C.H."/>
            <person name="De La Providencia I."/>
            <person name="Hainaut M."/>
            <person name="Kuo A."/>
            <person name="Kohler A."/>
            <person name="Murat C."/>
            <person name="Tang N."/>
            <person name="Roy S."/>
            <person name="Loubradou J."/>
            <person name="Henrissat B."/>
            <person name="Grigoriev I.V."/>
            <person name="Corradi N."/>
            <person name="Roux C."/>
            <person name="Martin F.M."/>
        </authorList>
    </citation>
    <scope>NUCLEOTIDE SEQUENCE [LARGE SCALE GENOMIC DNA]</scope>
    <source>
        <strain evidence="2 3">DAOM 194757</strain>
    </source>
</reference>
<dbReference type="InterPro" id="IPR000730">
    <property type="entry name" value="Pr_cel_nuc_antig"/>
</dbReference>
<dbReference type="OrthoDB" id="534348at2759"/>
<dbReference type="AlphaFoldDB" id="A0A397W290"/>
<dbReference type="SUPFAM" id="SSF55979">
    <property type="entry name" value="DNA clamp"/>
    <property type="match status" value="1"/>
</dbReference>
<dbReference type="PANTHER" id="PTHR11352">
    <property type="entry name" value="PROLIFERATING CELL NUCLEAR ANTIGEN"/>
    <property type="match status" value="1"/>
</dbReference>
<keyword evidence="3" id="KW-1185">Reference proteome</keyword>
<evidence type="ECO:0000313" key="3">
    <source>
        <dbReference type="Proteomes" id="UP000266673"/>
    </source>
</evidence>
<proteinExistence type="predicted"/>
<comment type="caution">
    <text evidence="2">The sequence shown here is derived from an EMBL/GenBank/DDBJ whole genome shotgun (WGS) entry which is preliminary data.</text>
</comment>
<name>A0A397W290_9GLOM</name>
<dbReference type="STRING" id="44941.A0A397W290"/>
<organism evidence="2 3">
    <name type="scientific">Gigaspora rosea</name>
    <dbReference type="NCBI Taxonomy" id="44941"/>
    <lineage>
        <taxon>Eukaryota</taxon>
        <taxon>Fungi</taxon>
        <taxon>Fungi incertae sedis</taxon>
        <taxon>Mucoromycota</taxon>
        <taxon>Glomeromycotina</taxon>
        <taxon>Glomeromycetes</taxon>
        <taxon>Diversisporales</taxon>
        <taxon>Gigasporaceae</taxon>
        <taxon>Gigaspora</taxon>
    </lineage>
</organism>
<dbReference type="InterPro" id="IPR022649">
    <property type="entry name" value="Pr_cel_nuc_antig_C"/>
</dbReference>
<dbReference type="InterPro" id="IPR046938">
    <property type="entry name" value="DNA_clamp_sf"/>
</dbReference>
<dbReference type="GO" id="GO:0006275">
    <property type="term" value="P:regulation of DNA replication"/>
    <property type="evidence" value="ECO:0007669"/>
    <property type="project" value="InterPro"/>
</dbReference>
<dbReference type="Gene3D" id="3.10.150.10">
    <property type="entry name" value="DNA Polymerase III, subunit A, domain 2"/>
    <property type="match status" value="2"/>
</dbReference>
<protein>
    <recommendedName>
        <fullName evidence="1">Proliferating cell nuclear antigen PCNA C-terminal domain-containing protein</fullName>
    </recommendedName>
</protein>